<gene>
    <name evidence="1" type="ORF">FBUS_07296</name>
</gene>
<dbReference type="EMBL" id="LUCM01011436">
    <property type="protein sequence ID" value="KAA0183987.1"/>
    <property type="molecule type" value="Genomic_DNA"/>
</dbReference>
<dbReference type="AlphaFoldDB" id="A0A8E0RJ26"/>
<evidence type="ECO:0000313" key="2">
    <source>
        <dbReference type="Proteomes" id="UP000728185"/>
    </source>
</evidence>
<protein>
    <submittedName>
        <fullName evidence="1">Uncharacterized protein</fullName>
    </submittedName>
</protein>
<organism evidence="1 2">
    <name type="scientific">Fasciolopsis buskii</name>
    <dbReference type="NCBI Taxonomy" id="27845"/>
    <lineage>
        <taxon>Eukaryota</taxon>
        <taxon>Metazoa</taxon>
        <taxon>Spiralia</taxon>
        <taxon>Lophotrochozoa</taxon>
        <taxon>Platyhelminthes</taxon>
        <taxon>Trematoda</taxon>
        <taxon>Digenea</taxon>
        <taxon>Plagiorchiida</taxon>
        <taxon>Echinostomata</taxon>
        <taxon>Echinostomatoidea</taxon>
        <taxon>Fasciolidae</taxon>
        <taxon>Fasciolopsis</taxon>
    </lineage>
</organism>
<comment type="caution">
    <text evidence="1">The sequence shown here is derived from an EMBL/GenBank/DDBJ whole genome shotgun (WGS) entry which is preliminary data.</text>
</comment>
<accession>A0A8E0RJ26</accession>
<dbReference type="OrthoDB" id="6238564at2759"/>
<dbReference type="Proteomes" id="UP000728185">
    <property type="component" value="Unassembled WGS sequence"/>
</dbReference>
<name>A0A8E0RJ26_9TREM</name>
<keyword evidence="2" id="KW-1185">Reference proteome</keyword>
<sequence>FLKPVHSKCSKKVNRNSSADSSGLTVFCGQLAGVPGLPSSAGTVGEFVVHSLPAFSDGTPRKNGTVPIIRCWNAQPRERITCPTSPPGVGLADAWCTSVPIRVKYTFYYNISGEILMLYVDAELSDVPEVYYQETFVDFLQGITGSVVTMDLTNTAESVFGQANLTYRYTGGVWNVPAGGPCIPDLDLNSVVDYEPLRFGQDTFTGCTISLSTADFQDPVSEITDWAAQCDFFQTRLWHSLNYPTSGSLRFMGLQPEYLASWPAAKTNQSGDWVPIQNPLLSSGLAKPNGRTG</sequence>
<reference evidence="1" key="1">
    <citation type="submission" date="2019-05" db="EMBL/GenBank/DDBJ databases">
        <title>Annotation for the trematode Fasciolopsis buski.</title>
        <authorList>
            <person name="Choi Y.-J."/>
        </authorList>
    </citation>
    <scope>NUCLEOTIDE SEQUENCE</scope>
    <source>
        <strain evidence="1">HT</strain>
        <tissue evidence="1">Whole worm</tissue>
    </source>
</reference>
<feature type="non-terminal residue" evidence="1">
    <location>
        <position position="293"/>
    </location>
</feature>
<evidence type="ECO:0000313" key="1">
    <source>
        <dbReference type="EMBL" id="KAA0183987.1"/>
    </source>
</evidence>
<proteinExistence type="predicted"/>